<feature type="transmembrane region" description="Helical" evidence="1">
    <location>
        <begin position="27"/>
        <end position="49"/>
    </location>
</feature>
<accession>A0A0F8ZMC6</accession>
<organism evidence="2">
    <name type="scientific">marine sediment metagenome</name>
    <dbReference type="NCBI Taxonomy" id="412755"/>
    <lineage>
        <taxon>unclassified sequences</taxon>
        <taxon>metagenomes</taxon>
        <taxon>ecological metagenomes</taxon>
    </lineage>
</organism>
<keyword evidence="1" id="KW-1133">Transmembrane helix</keyword>
<comment type="caution">
    <text evidence="2">The sequence shown here is derived from an EMBL/GenBank/DDBJ whole genome shotgun (WGS) entry which is preliminary data.</text>
</comment>
<feature type="transmembrane region" description="Helical" evidence="1">
    <location>
        <begin position="61"/>
        <end position="80"/>
    </location>
</feature>
<gene>
    <name evidence="2" type="ORF">LCGC14_2952890</name>
</gene>
<keyword evidence="1" id="KW-0812">Transmembrane</keyword>
<dbReference type="AlphaFoldDB" id="A0A0F8ZMC6"/>
<feature type="transmembrane region" description="Helical" evidence="1">
    <location>
        <begin position="112"/>
        <end position="138"/>
    </location>
</feature>
<keyword evidence="1" id="KW-0472">Membrane</keyword>
<name>A0A0F8ZMC6_9ZZZZ</name>
<proteinExistence type="predicted"/>
<sequence length="162" mass="18350">MLLITSVLDIYTAFTSPIFELAETNPIYVITGSKVPLLILTVLITIWIIKSLSKSISIIKIFLFTIATTYLIIGHSVGMYSNIAATNEYEINQTAVIERVNQYDTKAKFKSYSLVIGIAMLLPMLVSVLAFMIAMVFYNKRKPERERVIDDIYKLSIKLKSK</sequence>
<evidence type="ECO:0000313" key="2">
    <source>
        <dbReference type="EMBL" id="KKK67554.1"/>
    </source>
</evidence>
<evidence type="ECO:0000256" key="1">
    <source>
        <dbReference type="SAM" id="Phobius"/>
    </source>
</evidence>
<dbReference type="EMBL" id="LAZR01059556">
    <property type="protein sequence ID" value="KKK67554.1"/>
    <property type="molecule type" value="Genomic_DNA"/>
</dbReference>
<protein>
    <submittedName>
        <fullName evidence="2">Uncharacterized protein</fullName>
    </submittedName>
</protein>
<reference evidence="2" key="1">
    <citation type="journal article" date="2015" name="Nature">
        <title>Complex archaea that bridge the gap between prokaryotes and eukaryotes.</title>
        <authorList>
            <person name="Spang A."/>
            <person name="Saw J.H."/>
            <person name="Jorgensen S.L."/>
            <person name="Zaremba-Niedzwiedzka K."/>
            <person name="Martijn J."/>
            <person name="Lind A.E."/>
            <person name="van Eijk R."/>
            <person name="Schleper C."/>
            <person name="Guy L."/>
            <person name="Ettema T.J."/>
        </authorList>
    </citation>
    <scope>NUCLEOTIDE SEQUENCE</scope>
</reference>